<dbReference type="GO" id="GO:0004519">
    <property type="term" value="F:endonuclease activity"/>
    <property type="evidence" value="ECO:0007669"/>
    <property type="project" value="UniProtKB-KW"/>
</dbReference>
<evidence type="ECO:0000256" key="4">
    <source>
        <dbReference type="ARBA" id="ARBA00022723"/>
    </source>
</evidence>
<dbReference type="Proteomes" id="UP000765509">
    <property type="component" value="Unassembled WGS sequence"/>
</dbReference>
<evidence type="ECO:0000256" key="6">
    <source>
        <dbReference type="ARBA" id="ARBA00022801"/>
    </source>
</evidence>
<keyword evidence="4" id="KW-0479">Metal-binding</keyword>
<evidence type="ECO:0000256" key="5">
    <source>
        <dbReference type="ARBA" id="ARBA00022759"/>
    </source>
</evidence>
<dbReference type="PANTHER" id="PTHR42648">
    <property type="entry name" value="TRANSPOSASE, PUTATIVE-RELATED"/>
    <property type="match status" value="1"/>
</dbReference>
<evidence type="ECO:0000256" key="2">
    <source>
        <dbReference type="ARBA" id="ARBA00022695"/>
    </source>
</evidence>
<dbReference type="InterPro" id="IPR012337">
    <property type="entry name" value="RNaseH-like_sf"/>
</dbReference>
<dbReference type="GO" id="GO:0046872">
    <property type="term" value="F:metal ion binding"/>
    <property type="evidence" value="ECO:0007669"/>
    <property type="project" value="UniProtKB-KW"/>
</dbReference>
<dbReference type="GO" id="GO:0003723">
    <property type="term" value="F:RNA binding"/>
    <property type="evidence" value="ECO:0007669"/>
    <property type="project" value="UniProtKB-KW"/>
</dbReference>
<dbReference type="InterPro" id="IPR036397">
    <property type="entry name" value="RNaseH_sf"/>
</dbReference>
<comment type="catalytic activity">
    <reaction evidence="13">
        <text>DNA(n) + a 2'-deoxyribonucleoside 5'-triphosphate = DNA(n+1) + diphosphate</text>
        <dbReference type="Rhea" id="RHEA:22508"/>
        <dbReference type="Rhea" id="RHEA-COMP:17339"/>
        <dbReference type="Rhea" id="RHEA-COMP:17340"/>
        <dbReference type="ChEBI" id="CHEBI:33019"/>
        <dbReference type="ChEBI" id="CHEBI:61560"/>
        <dbReference type="ChEBI" id="CHEBI:173112"/>
        <dbReference type="EC" id="2.7.7.49"/>
    </reaction>
</comment>
<evidence type="ECO:0000256" key="10">
    <source>
        <dbReference type="ARBA" id="ARBA00022918"/>
    </source>
</evidence>
<feature type="domain" description="Integrase catalytic" evidence="15">
    <location>
        <begin position="98"/>
        <end position="275"/>
    </location>
</feature>
<dbReference type="SUPFAM" id="SSF53098">
    <property type="entry name" value="Ribonuclease H-like"/>
    <property type="match status" value="1"/>
</dbReference>
<evidence type="ECO:0000256" key="7">
    <source>
        <dbReference type="ARBA" id="ARBA00022842"/>
    </source>
</evidence>
<dbReference type="EMBL" id="AVOT02079661">
    <property type="protein sequence ID" value="MBW0566761.1"/>
    <property type="molecule type" value="Genomic_DNA"/>
</dbReference>
<keyword evidence="1" id="KW-0815">Transposition</keyword>
<keyword evidence="11" id="KW-0239">DNA-directed DNA polymerase</keyword>
<keyword evidence="2" id="KW-0548">Nucleotidyltransferase</keyword>
<keyword evidence="3" id="KW-0540">Nuclease</keyword>
<sequence>MAQALETYLEQKQPSSQQLIIDCGATHHMFNNLQLFSSALKPTSIQVATRDVNSNLTALGIGMTPWHDRLGNPGPEVLKLLGIEANKNNCLICEANKSHKKPFNNHFEQAVNTLDCVHMDIVGTVTPSSVSGNCYFLTIVDQASSFKIIKFLKKKLEVFVNFCIAKKAMKSLQKKTLKRLVTNRGGEFVNHNFKKLSNDCENVHIMAPPETPQHNGFAERANRTILEKTHCLMSQANLPKNYWEDTVSTAVLLLNLSPTASRKNQSPHFLWTNTLPKLERLRTFGCREVIHNLKWQYKGEMEPPGQPGILIGYDNNNTAYCIVRLSNAKVLVTHHSTFNENVFPFLPPIIDNMFSFPLDFNITAPTPNNEMETEATETCKPTATIQDIEESNNEALQTQQPRIKIIGPHNPMLISSEVNNINILPYKRRKNALLITINKAPNTYSKVIKSKDNSLWQQAINNELTNMEALKVWDVVELQDGYEIVGTTWVFKIKKNELNEPI</sequence>
<evidence type="ECO:0000313" key="16">
    <source>
        <dbReference type="EMBL" id="MBW0566761.1"/>
    </source>
</evidence>
<keyword evidence="17" id="KW-1185">Reference proteome</keyword>
<dbReference type="GO" id="GO:0003887">
    <property type="term" value="F:DNA-directed DNA polymerase activity"/>
    <property type="evidence" value="ECO:0007669"/>
    <property type="project" value="UniProtKB-KW"/>
</dbReference>
<dbReference type="InterPro" id="IPR001584">
    <property type="entry name" value="Integrase_cat-core"/>
</dbReference>
<dbReference type="PROSITE" id="PS50994">
    <property type="entry name" value="INTEGRASE"/>
    <property type="match status" value="1"/>
</dbReference>
<evidence type="ECO:0000256" key="12">
    <source>
        <dbReference type="ARBA" id="ARBA00023172"/>
    </source>
</evidence>
<evidence type="ECO:0000256" key="1">
    <source>
        <dbReference type="ARBA" id="ARBA00022578"/>
    </source>
</evidence>
<dbReference type="GO" id="GO:0015074">
    <property type="term" value="P:DNA integration"/>
    <property type="evidence" value="ECO:0007669"/>
    <property type="project" value="UniProtKB-KW"/>
</dbReference>
<keyword evidence="11" id="KW-0808">Transferase</keyword>
<evidence type="ECO:0000256" key="3">
    <source>
        <dbReference type="ARBA" id="ARBA00022722"/>
    </source>
</evidence>
<organism evidence="16 17">
    <name type="scientific">Austropuccinia psidii MF-1</name>
    <dbReference type="NCBI Taxonomy" id="1389203"/>
    <lineage>
        <taxon>Eukaryota</taxon>
        <taxon>Fungi</taxon>
        <taxon>Dikarya</taxon>
        <taxon>Basidiomycota</taxon>
        <taxon>Pucciniomycotina</taxon>
        <taxon>Pucciniomycetes</taxon>
        <taxon>Pucciniales</taxon>
        <taxon>Sphaerophragmiaceae</taxon>
        <taxon>Austropuccinia</taxon>
    </lineage>
</organism>
<evidence type="ECO:0000259" key="15">
    <source>
        <dbReference type="PROSITE" id="PS50994"/>
    </source>
</evidence>
<accession>A0A9Q3JR27</accession>
<dbReference type="PANTHER" id="PTHR42648:SF11">
    <property type="entry name" value="TRANSPOSON TY4-P GAG-POL POLYPROTEIN"/>
    <property type="match status" value="1"/>
</dbReference>
<keyword evidence="12" id="KW-0233">DNA recombination</keyword>
<dbReference type="GO" id="GO:0016787">
    <property type="term" value="F:hydrolase activity"/>
    <property type="evidence" value="ECO:0007669"/>
    <property type="project" value="UniProtKB-KW"/>
</dbReference>
<comment type="catalytic activity">
    <reaction evidence="14">
        <text>DNA(n) + a 2'-deoxyribonucleoside 5'-triphosphate = DNA(n+1) + diphosphate</text>
        <dbReference type="Rhea" id="RHEA:22508"/>
        <dbReference type="Rhea" id="RHEA-COMP:17339"/>
        <dbReference type="Rhea" id="RHEA-COMP:17340"/>
        <dbReference type="ChEBI" id="CHEBI:33019"/>
        <dbReference type="ChEBI" id="CHEBI:61560"/>
        <dbReference type="ChEBI" id="CHEBI:173112"/>
        <dbReference type="EC" id="2.7.7.7"/>
    </reaction>
</comment>
<keyword evidence="10" id="KW-0695">RNA-directed DNA polymerase</keyword>
<dbReference type="OrthoDB" id="2506005at2759"/>
<evidence type="ECO:0000256" key="11">
    <source>
        <dbReference type="ARBA" id="ARBA00022932"/>
    </source>
</evidence>
<dbReference type="Gene3D" id="3.30.420.10">
    <property type="entry name" value="Ribonuclease H-like superfamily/Ribonuclease H"/>
    <property type="match status" value="1"/>
</dbReference>
<dbReference type="GO" id="GO:0005634">
    <property type="term" value="C:nucleus"/>
    <property type="evidence" value="ECO:0007669"/>
    <property type="project" value="UniProtKB-ARBA"/>
</dbReference>
<dbReference type="AlphaFoldDB" id="A0A9Q3JR27"/>
<reference evidence="16" key="1">
    <citation type="submission" date="2021-03" db="EMBL/GenBank/DDBJ databases">
        <title>Draft genome sequence of rust myrtle Austropuccinia psidii MF-1, a brazilian biotype.</title>
        <authorList>
            <person name="Quecine M.C."/>
            <person name="Pachon D.M.R."/>
            <person name="Bonatelli M.L."/>
            <person name="Correr F.H."/>
            <person name="Franceschini L.M."/>
            <person name="Leite T.F."/>
            <person name="Margarido G.R.A."/>
            <person name="Almeida C.A."/>
            <person name="Ferrarezi J.A."/>
            <person name="Labate C.A."/>
        </authorList>
    </citation>
    <scope>NUCLEOTIDE SEQUENCE</scope>
    <source>
        <strain evidence="16">MF-1</strain>
    </source>
</reference>
<proteinExistence type="predicted"/>
<evidence type="ECO:0000313" key="17">
    <source>
        <dbReference type="Proteomes" id="UP000765509"/>
    </source>
</evidence>
<comment type="caution">
    <text evidence="16">The sequence shown here is derived from an EMBL/GenBank/DDBJ whole genome shotgun (WGS) entry which is preliminary data.</text>
</comment>
<protein>
    <recommendedName>
        <fullName evidence="15">Integrase catalytic domain-containing protein</fullName>
    </recommendedName>
</protein>
<evidence type="ECO:0000256" key="13">
    <source>
        <dbReference type="ARBA" id="ARBA00048173"/>
    </source>
</evidence>
<keyword evidence="6" id="KW-0378">Hydrolase</keyword>
<keyword evidence="5" id="KW-0255">Endonuclease</keyword>
<gene>
    <name evidence="16" type="ORF">O181_106476</name>
</gene>
<keyword evidence="9" id="KW-0229">DNA integration</keyword>
<dbReference type="InterPro" id="IPR057670">
    <property type="entry name" value="SH3_retrovirus"/>
</dbReference>
<dbReference type="GO" id="GO:0006310">
    <property type="term" value="P:DNA recombination"/>
    <property type="evidence" value="ECO:0007669"/>
    <property type="project" value="UniProtKB-KW"/>
</dbReference>
<dbReference type="GO" id="GO:0003964">
    <property type="term" value="F:RNA-directed DNA polymerase activity"/>
    <property type="evidence" value="ECO:0007669"/>
    <property type="project" value="UniProtKB-KW"/>
</dbReference>
<dbReference type="Pfam" id="PF25597">
    <property type="entry name" value="SH3_retrovirus"/>
    <property type="match status" value="1"/>
</dbReference>
<keyword evidence="7" id="KW-0460">Magnesium</keyword>
<name>A0A9Q3JR27_9BASI</name>
<evidence type="ECO:0000256" key="8">
    <source>
        <dbReference type="ARBA" id="ARBA00022884"/>
    </source>
</evidence>
<keyword evidence="8" id="KW-0694">RNA-binding</keyword>
<evidence type="ECO:0000256" key="9">
    <source>
        <dbReference type="ARBA" id="ARBA00022908"/>
    </source>
</evidence>
<dbReference type="GO" id="GO:0032196">
    <property type="term" value="P:transposition"/>
    <property type="evidence" value="ECO:0007669"/>
    <property type="project" value="UniProtKB-KW"/>
</dbReference>
<evidence type="ECO:0000256" key="14">
    <source>
        <dbReference type="ARBA" id="ARBA00049244"/>
    </source>
</evidence>
<dbReference type="InterPro" id="IPR039537">
    <property type="entry name" value="Retrotran_Ty1/copia-like"/>
</dbReference>